<dbReference type="HOGENOM" id="CLU_000288_138_0_1"/>
<dbReference type="GeneID" id="9677899"/>
<evidence type="ECO:0000313" key="2">
    <source>
        <dbReference type="EMBL" id="EEU34251.1"/>
    </source>
</evidence>
<evidence type="ECO:0000259" key="1">
    <source>
        <dbReference type="Pfam" id="PF06985"/>
    </source>
</evidence>
<feature type="domain" description="Heterokaryon incompatibility" evidence="1">
    <location>
        <begin position="22"/>
        <end position="119"/>
    </location>
</feature>
<dbReference type="PANTHER" id="PTHR10622:SF10">
    <property type="entry name" value="HET DOMAIN-CONTAINING PROTEIN"/>
    <property type="match status" value="1"/>
</dbReference>
<dbReference type="AlphaFoldDB" id="C7ZNT6"/>
<dbReference type="InParanoid" id="C7ZNT6"/>
<dbReference type="KEGG" id="nhe:NECHADRAFT_28122"/>
<accession>C7ZNT6</accession>
<dbReference type="EMBL" id="GG698970">
    <property type="protein sequence ID" value="EEU34251.1"/>
    <property type="molecule type" value="Genomic_DNA"/>
</dbReference>
<name>C7ZNT6_FUSV7</name>
<dbReference type="OrthoDB" id="194358at2759"/>
<protein>
    <recommendedName>
        <fullName evidence="1">Heterokaryon incompatibility domain-containing protein</fullName>
    </recommendedName>
</protein>
<dbReference type="RefSeq" id="XP_003039964.1">
    <property type="nucleotide sequence ID" value="XM_003039918.1"/>
</dbReference>
<dbReference type="PANTHER" id="PTHR10622">
    <property type="entry name" value="HET DOMAIN-CONTAINING PROTEIN"/>
    <property type="match status" value="1"/>
</dbReference>
<dbReference type="STRING" id="660122.C7ZNT6"/>
<feature type="non-terminal residue" evidence="2">
    <location>
        <position position="249"/>
    </location>
</feature>
<evidence type="ECO:0000313" key="3">
    <source>
        <dbReference type="Proteomes" id="UP000005206"/>
    </source>
</evidence>
<dbReference type="eggNOG" id="KOG4177">
    <property type="taxonomic scope" value="Eukaryota"/>
</dbReference>
<keyword evidence="3" id="KW-1185">Reference proteome</keyword>
<dbReference type="Pfam" id="PF06985">
    <property type="entry name" value="HET"/>
    <property type="match status" value="1"/>
</dbReference>
<dbReference type="Proteomes" id="UP000005206">
    <property type="component" value="Chromosome 10"/>
</dbReference>
<dbReference type="VEuPathDB" id="FungiDB:NECHADRAFT_28122"/>
<dbReference type="InterPro" id="IPR010730">
    <property type="entry name" value="HET"/>
</dbReference>
<gene>
    <name evidence="2" type="ORF">NECHADRAFT_28122</name>
</gene>
<dbReference type="OMA" id="QENWSEV"/>
<proteinExistence type="predicted"/>
<organism evidence="2 3">
    <name type="scientific">Fusarium vanettenii (strain ATCC MYA-4622 / CBS 123669 / FGSC 9596 / NRRL 45880 / 77-13-4)</name>
    <name type="common">Fusarium solani subsp. pisi</name>
    <dbReference type="NCBI Taxonomy" id="660122"/>
    <lineage>
        <taxon>Eukaryota</taxon>
        <taxon>Fungi</taxon>
        <taxon>Dikarya</taxon>
        <taxon>Ascomycota</taxon>
        <taxon>Pezizomycotina</taxon>
        <taxon>Sordariomycetes</taxon>
        <taxon>Hypocreomycetidae</taxon>
        <taxon>Hypocreales</taxon>
        <taxon>Nectriaceae</taxon>
        <taxon>Fusarium</taxon>
        <taxon>Fusarium solani species complex</taxon>
        <taxon>Fusarium vanettenii</taxon>
    </lineage>
</organism>
<sequence length="249" mass="28969">MRLINANTLLLHEFHGENIPPYAILSHTWGDQEVTFQDWKDPRTHTAATKSGFTKVQCACQQAVIRGLEWMWVDTNCIDKTSSAELSEAINSMFAYYQKSKVCFAYLSDVPSAKGLDKKSLLWQIRNSRWFTRGWTLQELIAPEHLTFYAADWTRIGRKDEWLADLITEVTGIDRIYLNGRRQVNRACIAKRMSWLAKRTTTRVEDMAYCVLGIFDINMPLLYGEGRKAFTRLQEEIIKKTNDHTIFCW</sequence>
<reference evidence="2 3" key="1">
    <citation type="journal article" date="2009" name="PLoS Genet.">
        <title>The genome of Nectria haematococca: contribution of supernumerary chromosomes to gene expansion.</title>
        <authorList>
            <person name="Coleman J.J."/>
            <person name="Rounsley S.D."/>
            <person name="Rodriguez-Carres M."/>
            <person name="Kuo A."/>
            <person name="Wasmann C.C."/>
            <person name="Grimwood J."/>
            <person name="Schmutz J."/>
            <person name="Taga M."/>
            <person name="White G.J."/>
            <person name="Zhou S."/>
            <person name="Schwartz D.C."/>
            <person name="Freitag M."/>
            <person name="Ma L.J."/>
            <person name="Danchin E.G."/>
            <person name="Henrissat B."/>
            <person name="Coutinho P.M."/>
            <person name="Nelson D.R."/>
            <person name="Straney D."/>
            <person name="Napoli C.A."/>
            <person name="Barker B.M."/>
            <person name="Gribskov M."/>
            <person name="Rep M."/>
            <person name="Kroken S."/>
            <person name="Molnar I."/>
            <person name="Rensing C."/>
            <person name="Kennell J.C."/>
            <person name="Zamora J."/>
            <person name="Farman M.L."/>
            <person name="Selker E.U."/>
            <person name="Salamov A."/>
            <person name="Shapiro H."/>
            <person name="Pangilinan J."/>
            <person name="Lindquist E."/>
            <person name="Lamers C."/>
            <person name="Grigoriev I.V."/>
            <person name="Geiser D.M."/>
            <person name="Covert S.F."/>
            <person name="Temporini E."/>
            <person name="Vanetten H.D."/>
        </authorList>
    </citation>
    <scope>NUCLEOTIDE SEQUENCE [LARGE SCALE GENOMIC DNA]</scope>
    <source>
        <strain evidence="3">ATCC MYA-4622 / CBS 123669 / FGSC 9596 / NRRL 45880 / 77-13-4</strain>
    </source>
</reference>